<keyword evidence="3" id="KW-1185">Reference proteome</keyword>
<keyword evidence="2" id="KW-0675">Receptor</keyword>
<evidence type="ECO:0000313" key="3">
    <source>
        <dbReference type="Proteomes" id="UP000317593"/>
    </source>
</evidence>
<dbReference type="Proteomes" id="UP000317593">
    <property type="component" value="Unassembled WGS sequence"/>
</dbReference>
<name>A0A521DHW8_9BACT</name>
<dbReference type="SUPFAM" id="SSF56935">
    <property type="entry name" value="Porins"/>
    <property type="match status" value="1"/>
</dbReference>
<evidence type="ECO:0000259" key="1">
    <source>
        <dbReference type="Pfam" id="PF07715"/>
    </source>
</evidence>
<sequence>MMRFSILLIPMVLCCFCSTEQPGKGGKKSDLSVEKNSTRGDFIDITAANSKEANNKEQIRKLVEPDPVAVKKVQSEHDTGKAGTAVSSGLQQPLYVIDGVVREQHRRASAGSWGEKEYNTPLDIPPEERESVEVLTGAEAIALYGERGRNGVVIIKTKRGKKGKVSYIESSGDTVYTRGDAASLGMQELMREQKNNGKKDH</sequence>
<dbReference type="InterPro" id="IPR037066">
    <property type="entry name" value="Plug_dom_sf"/>
</dbReference>
<dbReference type="RefSeq" id="WP_142714865.1">
    <property type="nucleotide sequence ID" value="NZ_FXTH01000010.1"/>
</dbReference>
<dbReference type="Pfam" id="PF07715">
    <property type="entry name" value="Plug"/>
    <property type="match status" value="1"/>
</dbReference>
<dbReference type="EMBL" id="FXTH01000010">
    <property type="protein sequence ID" value="SMO71299.1"/>
    <property type="molecule type" value="Genomic_DNA"/>
</dbReference>
<feature type="domain" description="TonB-dependent receptor plug" evidence="1">
    <location>
        <begin position="73"/>
        <end position="152"/>
    </location>
</feature>
<dbReference type="InterPro" id="IPR012910">
    <property type="entry name" value="Plug_dom"/>
</dbReference>
<evidence type="ECO:0000313" key="2">
    <source>
        <dbReference type="EMBL" id="SMO71299.1"/>
    </source>
</evidence>
<dbReference type="Gene3D" id="2.170.130.10">
    <property type="entry name" value="TonB-dependent receptor, plug domain"/>
    <property type="match status" value="1"/>
</dbReference>
<protein>
    <submittedName>
        <fullName evidence="2">TonB-dependent outer membrane receptor, SusC/RagA subfamily, signature region</fullName>
    </submittedName>
</protein>
<gene>
    <name evidence="2" type="ORF">SAMN06265218_11093</name>
</gene>
<reference evidence="2 3" key="1">
    <citation type="submission" date="2017-05" db="EMBL/GenBank/DDBJ databases">
        <authorList>
            <person name="Varghese N."/>
            <person name="Submissions S."/>
        </authorList>
    </citation>
    <scope>NUCLEOTIDE SEQUENCE [LARGE SCALE GENOMIC DNA]</scope>
    <source>
        <strain evidence="2 3">DSM 21194</strain>
    </source>
</reference>
<organism evidence="2 3">
    <name type="scientific">Fodinibius sediminis</name>
    <dbReference type="NCBI Taxonomy" id="1214077"/>
    <lineage>
        <taxon>Bacteria</taxon>
        <taxon>Pseudomonadati</taxon>
        <taxon>Balneolota</taxon>
        <taxon>Balneolia</taxon>
        <taxon>Balneolales</taxon>
        <taxon>Balneolaceae</taxon>
        <taxon>Fodinibius</taxon>
    </lineage>
</organism>
<accession>A0A521DHW8</accession>
<dbReference type="OrthoDB" id="9814002at2"/>
<proteinExistence type="predicted"/>
<dbReference type="AlphaFoldDB" id="A0A521DHW8"/>